<gene>
    <name evidence="3" type="ORF">FA047_11950</name>
</gene>
<keyword evidence="3" id="KW-0255">Endonuclease</keyword>
<dbReference type="GO" id="GO:0016020">
    <property type="term" value="C:membrane"/>
    <property type="evidence" value="ECO:0007669"/>
    <property type="project" value="GOC"/>
</dbReference>
<feature type="domain" description="Endonuclease/exonuclease/phosphatase" evidence="2">
    <location>
        <begin position="36"/>
        <end position="259"/>
    </location>
</feature>
<keyword evidence="4" id="KW-1185">Reference proteome</keyword>
<dbReference type="GO" id="GO:0004519">
    <property type="term" value="F:endonuclease activity"/>
    <property type="evidence" value="ECO:0007669"/>
    <property type="project" value="UniProtKB-KW"/>
</dbReference>
<sequence>MKKQLSIILLLCTSILFSCLAQKKSTGKKADVLKVMSYNVHHCNPPAKPGVIDIDAIAAVINEVKPDIVGLQEIDVKTGRSGKDINQAQELAKKTGMNFFFGKAIDHDGGEYGVALLSKYPVSETQVYHLTSLPEIKGEPRVLITAKLTLPSGRVIRFGNTHLDAERDPANRMAQIKEINAIAEKEVLPFVITGDFNAYPESDIVKEMDVVFTRTCQTCKPTIPADKPSRSIDFIGYGKKHSVMVRGHEVIAAPEASDHLPVAAVLELKAD</sequence>
<dbReference type="Gene3D" id="3.60.10.10">
    <property type="entry name" value="Endonuclease/exonuclease/phosphatase"/>
    <property type="match status" value="1"/>
</dbReference>
<dbReference type="EMBL" id="SWBQ01000003">
    <property type="protein sequence ID" value="TKC06386.1"/>
    <property type="molecule type" value="Genomic_DNA"/>
</dbReference>
<dbReference type="OrthoDB" id="5447300at2"/>
<accession>A0A4U1CJU6</accession>
<dbReference type="InterPro" id="IPR051916">
    <property type="entry name" value="GPI-anchor_lipid_remodeler"/>
</dbReference>
<name>A0A4U1CJU6_9SPHI</name>
<dbReference type="GO" id="GO:0004527">
    <property type="term" value="F:exonuclease activity"/>
    <property type="evidence" value="ECO:0007669"/>
    <property type="project" value="UniProtKB-KW"/>
</dbReference>
<feature type="chain" id="PRO_5020547010" evidence="1">
    <location>
        <begin position="24"/>
        <end position="271"/>
    </location>
</feature>
<comment type="caution">
    <text evidence="3">The sequence shown here is derived from an EMBL/GenBank/DDBJ whole genome shotgun (WGS) entry which is preliminary data.</text>
</comment>
<dbReference type="PANTHER" id="PTHR14859">
    <property type="entry name" value="CALCOFLUOR WHITE HYPERSENSITIVE PROTEIN PRECURSOR"/>
    <property type="match status" value="1"/>
</dbReference>
<feature type="signal peptide" evidence="1">
    <location>
        <begin position="1"/>
        <end position="23"/>
    </location>
</feature>
<keyword evidence="3" id="KW-0540">Nuclease</keyword>
<keyword evidence="3" id="KW-0269">Exonuclease</keyword>
<evidence type="ECO:0000259" key="2">
    <source>
        <dbReference type="Pfam" id="PF03372"/>
    </source>
</evidence>
<evidence type="ECO:0000313" key="3">
    <source>
        <dbReference type="EMBL" id="TKC06386.1"/>
    </source>
</evidence>
<organism evidence="3 4">
    <name type="scientific">Pedobacter frigoris</name>
    <dbReference type="NCBI Taxonomy" id="2571272"/>
    <lineage>
        <taxon>Bacteria</taxon>
        <taxon>Pseudomonadati</taxon>
        <taxon>Bacteroidota</taxon>
        <taxon>Sphingobacteriia</taxon>
        <taxon>Sphingobacteriales</taxon>
        <taxon>Sphingobacteriaceae</taxon>
        <taxon>Pedobacter</taxon>
    </lineage>
</organism>
<evidence type="ECO:0000313" key="4">
    <source>
        <dbReference type="Proteomes" id="UP000307244"/>
    </source>
</evidence>
<proteinExistence type="predicted"/>
<keyword evidence="1" id="KW-0732">Signal</keyword>
<keyword evidence="3" id="KW-0378">Hydrolase</keyword>
<evidence type="ECO:0000256" key="1">
    <source>
        <dbReference type="SAM" id="SignalP"/>
    </source>
</evidence>
<dbReference type="PROSITE" id="PS51257">
    <property type="entry name" value="PROKAR_LIPOPROTEIN"/>
    <property type="match status" value="1"/>
</dbReference>
<dbReference type="Pfam" id="PF03372">
    <property type="entry name" value="Exo_endo_phos"/>
    <property type="match status" value="1"/>
</dbReference>
<dbReference type="AlphaFoldDB" id="A0A4U1CJU6"/>
<reference evidence="3 4" key="1">
    <citation type="submission" date="2019-04" db="EMBL/GenBank/DDBJ databases">
        <title>Pedobacter sp. RP-3-15 sp. nov., isolated from Arctic soil.</title>
        <authorList>
            <person name="Dahal R.H."/>
            <person name="Kim D.-U."/>
        </authorList>
    </citation>
    <scope>NUCLEOTIDE SEQUENCE [LARGE SCALE GENOMIC DNA]</scope>
    <source>
        <strain evidence="3 4">RP-3-15</strain>
    </source>
</reference>
<protein>
    <submittedName>
        <fullName evidence="3">Endonuclease/exonuclease/phosphatase</fullName>
    </submittedName>
</protein>
<dbReference type="Proteomes" id="UP000307244">
    <property type="component" value="Unassembled WGS sequence"/>
</dbReference>
<dbReference type="SUPFAM" id="SSF56219">
    <property type="entry name" value="DNase I-like"/>
    <property type="match status" value="1"/>
</dbReference>
<dbReference type="InterPro" id="IPR036691">
    <property type="entry name" value="Endo/exonu/phosph_ase_sf"/>
</dbReference>
<dbReference type="PANTHER" id="PTHR14859:SF15">
    <property type="entry name" value="ENDONUCLEASE_EXONUCLEASE_PHOSPHATASE DOMAIN-CONTAINING PROTEIN"/>
    <property type="match status" value="1"/>
</dbReference>
<dbReference type="GO" id="GO:0006506">
    <property type="term" value="P:GPI anchor biosynthetic process"/>
    <property type="evidence" value="ECO:0007669"/>
    <property type="project" value="TreeGrafter"/>
</dbReference>
<dbReference type="InterPro" id="IPR005135">
    <property type="entry name" value="Endo/exonuclease/phosphatase"/>
</dbReference>